<dbReference type="Pfam" id="PF11188">
    <property type="entry name" value="DUF2975"/>
    <property type="match status" value="1"/>
</dbReference>
<gene>
    <name evidence="2" type="ORF">AVDCRST_MAG89-4563</name>
</gene>
<accession>A0A6J4MVY5</accession>
<keyword evidence="1" id="KW-1133">Transmembrane helix</keyword>
<feature type="transmembrane region" description="Helical" evidence="1">
    <location>
        <begin position="172"/>
        <end position="190"/>
    </location>
</feature>
<dbReference type="AlphaFoldDB" id="A0A6J4MVY5"/>
<proteinExistence type="predicted"/>
<dbReference type="EMBL" id="CADCTV010000958">
    <property type="protein sequence ID" value="CAA9370635.1"/>
    <property type="molecule type" value="Genomic_DNA"/>
</dbReference>
<keyword evidence="1" id="KW-0472">Membrane</keyword>
<name>A0A6J4MVY5_9BACT</name>
<evidence type="ECO:0000313" key="2">
    <source>
        <dbReference type="EMBL" id="CAA9370635.1"/>
    </source>
</evidence>
<dbReference type="InterPro" id="IPR021354">
    <property type="entry name" value="DUF2975"/>
</dbReference>
<evidence type="ECO:0008006" key="3">
    <source>
        <dbReference type="Google" id="ProtNLM"/>
    </source>
</evidence>
<reference evidence="2" key="1">
    <citation type="submission" date="2020-02" db="EMBL/GenBank/DDBJ databases">
        <authorList>
            <person name="Meier V. D."/>
        </authorList>
    </citation>
    <scope>NUCLEOTIDE SEQUENCE</scope>
    <source>
        <strain evidence="2">AVDCRST_MAG89</strain>
    </source>
</reference>
<feature type="transmembrane region" description="Helical" evidence="1">
    <location>
        <begin position="84"/>
        <end position="107"/>
    </location>
</feature>
<evidence type="ECO:0000256" key="1">
    <source>
        <dbReference type="SAM" id="Phobius"/>
    </source>
</evidence>
<organism evidence="2">
    <name type="scientific">uncultured Gemmatimonadota bacterium</name>
    <dbReference type="NCBI Taxonomy" id="203437"/>
    <lineage>
        <taxon>Bacteria</taxon>
        <taxon>Pseudomonadati</taxon>
        <taxon>Gemmatimonadota</taxon>
        <taxon>environmental samples</taxon>
    </lineage>
</organism>
<protein>
    <recommendedName>
        <fullName evidence="3">DUF2975 domain-containing protein</fullName>
    </recommendedName>
</protein>
<feature type="transmembrane region" description="Helical" evidence="1">
    <location>
        <begin position="128"/>
        <end position="152"/>
    </location>
</feature>
<sequence length="200" mass="20990">MAKFLADVTWWLAILASVGLILFWAAATLGGGGAKPMTVAVQVAIADSAARGMLPLVPLNPGMATQPVLKDVAGTLEFGTSEGWIVLLGGLVVLPGLAALLFGLHLLRSFLRDVLAADVFTAANARRLSSLGWVLVAAGVVLPVLEFLYTAFVVRRADLAGVPLRVGMHSSLIVPGILVLVVAAAWRYGVELQRDQELTV</sequence>
<keyword evidence="1" id="KW-0812">Transmembrane</keyword>
<feature type="transmembrane region" description="Helical" evidence="1">
    <location>
        <begin position="9"/>
        <end position="27"/>
    </location>
</feature>